<evidence type="ECO:0000313" key="7">
    <source>
        <dbReference type="Proteomes" id="UP000197097"/>
    </source>
</evidence>
<accession>A0A246K5B0</accession>
<proteinExistence type="inferred from homology"/>
<comment type="caution">
    <text evidence="6">The sequence shown here is derived from an EMBL/GenBank/DDBJ whole genome shotgun (WGS) entry which is preliminary data.</text>
</comment>
<reference evidence="6 7" key="1">
    <citation type="journal article" date="2002" name="Int. J. Syst. Evol. Microbiol.">
        <title>Sphingopyxis witflariensis sp. nov., isolated from activated sludge.</title>
        <authorList>
            <person name="Kampfer P."/>
            <person name="Witzenberger R."/>
            <person name="Denner E.B."/>
            <person name="Busse H.J."/>
            <person name="Neef A."/>
        </authorList>
    </citation>
    <scope>NUCLEOTIDE SEQUENCE [LARGE SCALE GENOMIC DNA]</scope>
    <source>
        <strain evidence="6 7">DSM 14551</strain>
    </source>
</reference>
<dbReference type="AlphaFoldDB" id="A0A246K5B0"/>
<feature type="transmembrane region" description="Helical" evidence="3">
    <location>
        <begin position="215"/>
        <end position="236"/>
    </location>
</feature>
<feature type="domain" description="NAD-dependent epimerase/dehydratase" evidence="4">
    <location>
        <begin position="9"/>
        <end position="126"/>
    </location>
</feature>
<gene>
    <name evidence="6" type="ORF">CDQ91_01930</name>
</gene>
<dbReference type="RefSeq" id="WP_088471009.1">
    <property type="nucleotide sequence ID" value="NZ_NISJ01000001.1"/>
</dbReference>
<feature type="domain" description="Bacterial sugar transferase" evidence="5">
    <location>
        <begin position="210"/>
        <end position="381"/>
    </location>
</feature>
<evidence type="ECO:0000259" key="5">
    <source>
        <dbReference type="Pfam" id="PF02397"/>
    </source>
</evidence>
<protein>
    <submittedName>
        <fullName evidence="6">Sugar transferase</fullName>
    </submittedName>
</protein>
<evidence type="ECO:0000256" key="2">
    <source>
        <dbReference type="ARBA" id="ARBA00023169"/>
    </source>
</evidence>
<dbReference type="GO" id="GO:0000271">
    <property type="term" value="P:polysaccharide biosynthetic process"/>
    <property type="evidence" value="ECO:0007669"/>
    <property type="project" value="UniProtKB-KW"/>
</dbReference>
<dbReference type="InterPro" id="IPR036291">
    <property type="entry name" value="NAD(P)-bd_dom_sf"/>
</dbReference>
<keyword evidence="3" id="KW-0812">Transmembrane</keyword>
<keyword evidence="3" id="KW-1133">Transmembrane helix</keyword>
<keyword evidence="6" id="KW-0808">Transferase</keyword>
<dbReference type="OrthoDB" id="9771846at2"/>
<dbReference type="GO" id="GO:0016780">
    <property type="term" value="F:phosphotransferase activity, for other substituted phosphate groups"/>
    <property type="evidence" value="ECO:0007669"/>
    <property type="project" value="TreeGrafter"/>
</dbReference>
<sequence length="392" mass="42274">MIRTTIVGVTGANGKIGRALVPRLRQLGYKTLAFSRTGDTEGAGDDELDYSSLDTKLARCDVVIHLATLNNDAGKKDIAAFRAANVTFASNLASTAARSGVRKFVNLSTIHTLAPEKTDPYSVSKREAVAVLRQVDGLCVSNIYASRVFALNGVPSGIAALFWHVAPALQPCVSFDQLAGDLVAEIESNAAADRISSHPARTHILYRWAKRAIDIAFALSVTLLFWWLLALVWLAVKLTSAGPGIFAQTRVGKDGAHFTCYKFRTMSADTKSVATHEVTAASVTPLGKFLRASKFDELPQIVNLLRDEMTLIGPRPCLPQQEELIHERSDRGVYAITPGISGFAQVNGIDMSNPVRLAQQDAIYLNTQSLIGDIKLLLRTLVGGGSGDKVRA</sequence>
<dbReference type="InterPro" id="IPR001509">
    <property type="entry name" value="Epimerase_deHydtase"/>
</dbReference>
<evidence type="ECO:0000256" key="3">
    <source>
        <dbReference type="SAM" id="Phobius"/>
    </source>
</evidence>
<keyword evidence="7" id="KW-1185">Reference proteome</keyword>
<name>A0A246K5B0_9SPHN</name>
<dbReference type="Pfam" id="PF01370">
    <property type="entry name" value="Epimerase"/>
    <property type="match status" value="1"/>
</dbReference>
<evidence type="ECO:0000256" key="1">
    <source>
        <dbReference type="ARBA" id="ARBA00006464"/>
    </source>
</evidence>
<comment type="similarity">
    <text evidence="1">Belongs to the bacterial sugar transferase family.</text>
</comment>
<dbReference type="SUPFAM" id="SSF51735">
    <property type="entry name" value="NAD(P)-binding Rossmann-fold domains"/>
    <property type="match status" value="1"/>
</dbReference>
<dbReference type="EMBL" id="NISJ01000001">
    <property type="protein sequence ID" value="OWR01200.1"/>
    <property type="molecule type" value="Genomic_DNA"/>
</dbReference>
<dbReference type="PANTHER" id="PTHR30576:SF10">
    <property type="entry name" value="SLL5057 PROTEIN"/>
    <property type="match status" value="1"/>
</dbReference>
<dbReference type="Gene3D" id="3.40.50.720">
    <property type="entry name" value="NAD(P)-binding Rossmann-like Domain"/>
    <property type="match status" value="1"/>
</dbReference>
<dbReference type="Proteomes" id="UP000197097">
    <property type="component" value="Unassembled WGS sequence"/>
</dbReference>
<dbReference type="InterPro" id="IPR003362">
    <property type="entry name" value="Bact_transf"/>
</dbReference>
<dbReference type="PANTHER" id="PTHR30576">
    <property type="entry name" value="COLANIC BIOSYNTHESIS UDP-GLUCOSE LIPID CARRIER TRANSFERASE"/>
    <property type="match status" value="1"/>
</dbReference>
<evidence type="ECO:0000313" key="6">
    <source>
        <dbReference type="EMBL" id="OWR01200.1"/>
    </source>
</evidence>
<dbReference type="Pfam" id="PF02397">
    <property type="entry name" value="Bac_transf"/>
    <property type="match status" value="1"/>
</dbReference>
<evidence type="ECO:0000259" key="4">
    <source>
        <dbReference type="Pfam" id="PF01370"/>
    </source>
</evidence>
<organism evidence="6 7">
    <name type="scientific">Sphingopyxis witflariensis</name>
    <dbReference type="NCBI Taxonomy" id="173675"/>
    <lineage>
        <taxon>Bacteria</taxon>
        <taxon>Pseudomonadati</taxon>
        <taxon>Pseudomonadota</taxon>
        <taxon>Alphaproteobacteria</taxon>
        <taxon>Sphingomonadales</taxon>
        <taxon>Sphingomonadaceae</taxon>
        <taxon>Sphingopyxis</taxon>
    </lineage>
</organism>
<keyword evidence="3" id="KW-0472">Membrane</keyword>
<keyword evidence="2" id="KW-0270">Exopolysaccharide synthesis</keyword>